<dbReference type="PANTHER" id="PTHR11475">
    <property type="entry name" value="OXIDASE/PEROXIDASE"/>
    <property type="match status" value="1"/>
</dbReference>
<dbReference type="SUPFAM" id="SSF51120">
    <property type="entry name" value="beta-Roll"/>
    <property type="match status" value="6"/>
</dbReference>
<feature type="region of interest" description="Disordered" evidence="5">
    <location>
        <begin position="77"/>
        <end position="97"/>
    </location>
</feature>
<dbReference type="SUPFAM" id="SSF48113">
    <property type="entry name" value="Heme-dependent peroxidases"/>
    <property type="match status" value="2"/>
</dbReference>
<feature type="compositionally biased region" description="Low complexity" evidence="5">
    <location>
        <begin position="3112"/>
        <end position="3135"/>
    </location>
</feature>
<feature type="compositionally biased region" description="Pro residues" evidence="5">
    <location>
        <begin position="3099"/>
        <end position="3111"/>
    </location>
</feature>
<evidence type="ECO:0000256" key="4">
    <source>
        <dbReference type="SAM" id="Coils"/>
    </source>
</evidence>
<organism evidence="6 7">
    <name type="scientific">Roseicyclus marinus</name>
    <dbReference type="NCBI Taxonomy" id="2161673"/>
    <lineage>
        <taxon>Bacteria</taxon>
        <taxon>Pseudomonadati</taxon>
        <taxon>Pseudomonadota</taxon>
        <taxon>Alphaproteobacteria</taxon>
        <taxon>Rhodobacterales</taxon>
        <taxon>Roseobacteraceae</taxon>
        <taxon>Roseicyclus</taxon>
    </lineage>
</organism>
<evidence type="ECO:0000313" key="7">
    <source>
        <dbReference type="Proteomes" id="UP001337723"/>
    </source>
</evidence>
<dbReference type="InterPro" id="IPR018511">
    <property type="entry name" value="Hemolysin-typ_Ca-bd_CS"/>
</dbReference>
<accession>A0AA48H4H2</accession>
<dbReference type="Gene3D" id="1.20.5.340">
    <property type="match status" value="1"/>
</dbReference>
<reference evidence="6 7" key="1">
    <citation type="submission" date="2023-01" db="EMBL/GenBank/DDBJ databases">
        <title>Complete genome sequence of Roseicyclus marinus strain Dej080120_10.</title>
        <authorList>
            <person name="Ueki S."/>
            <person name="Maruyama F."/>
        </authorList>
    </citation>
    <scope>NUCLEOTIDE SEQUENCE [LARGE SCALE GENOMIC DNA]</scope>
    <source>
        <strain evidence="6 7">Dej080120_10</strain>
    </source>
</reference>
<dbReference type="GO" id="GO:0005576">
    <property type="term" value="C:extracellular region"/>
    <property type="evidence" value="ECO:0007669"/>
    <property type="project" value="UniProtKB-SubCell"/>
</dbReference>
<feature type="coiled-coil region" evidence="4">
    <location>
        <begin position="331"/>
        <end position="365"/>
    </location>
</feature>
<dbReference type="PROSITE" id="PS00330">
    <property type="entry name" value="HEMOLYSIN_CALCIUM"/>
    <property type="match status" value="2"/>
</dbReference>
<dbReference type="InterPro" id="IPR011049">
    <property type="entry name" value="Serralysin-like_metalloprot_C"/>
</dbReference>
<protein>
    <recommendedName>
        <fullName evidence="8">Ca2+-binding RTX toxin-like protein</fullName>
    </recommendedName>
</protein>
<feature type="compositionally biased region" description="Low complexity" evidence="5">
    <location>
        <begin position="3086"/>
        <end position="3098"/>
    </location>
</feature>
<evidence type="ECO:0000256" key="3">
    <source>
        <dbReference type="ARBA" id="ARBA00023180"/>
    </source>
</evidence>
<dbReference type="RefSeq" id="WP_338274739.1">
    <property type="nucleotide sequence ID" value="NZ_AP027266.1"/>
</dbReference>
<dbReference type="Proteomes" id="UP001337723">
    <property type="component" value="Chromosome"/>
</dbReference>
<dbReference type="EMBL" id="AP027266">
    <property type="protein sequence ID" value="BDW84680.1"/>
    <property type="molecule type" value="Genomic_DNA"/>
</dbReference>
<evidence type="ECO:0000256" key="1">
    <source>
        <dbReference type="ARBA" id="ARBA00004613"/>
    </source>
</evidence>
<feature type="coiled-coil region" evidence="4">
    <location>
        <begin position="238"/>
        <end position="300"/>
    </location>
</feature>
<dbReference type="InterPro" id="IPR010255">
    <property type="entry name" value="Haem_peroxidase_sf"/>
</dbReference>
<dbReference type="InterPro" id="IPR001343">
    <property type="entry name" value="Hemolysn_Ca-bd"/>
</dbReference>
<gene>
    <name evidence="6" type="ORF">MACH21_08570</name>
</gene>
<dbReference type="Gene3D" id="1.10.287.1490">
    <property type="match status" value="1"/>
</dbReference>
<dbReference type="InterPro" id="IPR019791">
    <property type="entry name" value="Haem_peroxidase_animal"/>
</dbReference>
<name>A0AA48H4H2_9RHOB</name>
<evidence type="ECO:0008006" key="8">
    <source>
        <dbReference type="Google" id="ProtNLM"/>
    </source>
</evidence>
<dbReference type="Pfam" id="PF03098">
    <property type="entry name" value="An_peroxidase"/>
    <property type="match status" value="4"/>
</dbReference>
<keyword evidence="7" id="KW-1185">Reference proteome</keyword>
<evidence type="ECO:0000256" key="5">
    <source>
        <dbReference type="SAM" id="MobiDB-lite"/>
    </source>
</evidence>
<dbReference type="PRINTS" id="PR00313">
    <property type="entry name" value="CABNDNGRPT"/>
</dbReference>
<dbReference type="GO" id="GO:0005509">
    <property type="term" value="F:calcium ion binding"/>
    <property type="evidence" value="ECO:0007669"/>
    <property type="project" value="InterPro"/>
</dbReference>
<comment type="subcellular location">
    <subcellularLocation>
        <location evidence="1">Secreted</location>
    </subcellularLocation>
</comment>
<dbReference type="Pfam" id="PF00353">
    <property type="entry name" value="HemolysinCabind"/>
    <property type="match status" value="11"/>
</dbReference>
<feature type="compositionally biased region" description="Low complexity" evidence="5">
    <location>
        <begin position="3037"/>
        <end position="3078"/>
    </location>
</feature>
<dbReference type="GO" id="GO:0020037">
    <property type="term" value="F:heme binding"/>
    <property type="evidence" value="ECO:0007669"/>
    <property type="project" value="InterPro"/>
</dbReference>
<evidence type="ECO:0000313" key="6">
    <source>
        <dbReference type="EMBL" id="BDW84680.1"/>
    </source>
</evidence>
<dbReference type="InterPro" id="IPR037120">
    <property type="entry name" value="Haem_peroxidase_sf_animal"/>
</dbReference>
<dbReference type="Gene3D" id="2.150.10.10">
    <property type="entry name" value="Serralysin-like metalloprotease, C-terminal"/>
    <property type="match status" value="6"/>
</dbReference>
<dbReference type="CDD" id="cd09821">
    <property type="entry name" value="An_peroxidase_bacterial_2"/>
    <property type="match status" value="1"/>
</dbReference>
<dbReference type="Gene3D" id="1.10.640.10">
    <property type="entry name" value="Haem peroxidase domain superfamily, animal type"/>
    <property type="match status" value="2"/>
</dbReference>
<dbReference type="GO" id="GO:0006979">
    <property type="term" value="P:response to oxidative stress"/>
    <property type="evidence" value="ECO:0007669"/>
    <property type="project" value="InterPro"/>
</dbReference>
<dbReference type="KEGG" id="rmai:MACH21_08570"/>
<sequence>MVYVNTNDLKHILDQIRIAEQHAAGTPLTELVLNPLLPQGLRLVDGTLNNLTAGRETWGSADQVMPRLLDSTFLTQPDSAHLADPSPRAPQGGATSYLQTSGSVYDADPRIISNLVADQTLGNVAAIAAVLKQNGMTGQAMLSAANEISAAHRAVLDAQAASLNVDAAIALQRSALTTARDAAQSALTAATSDVATKTTAKTQADQAVVTAQGNLDIASAALVAAQTAGDVGPAQAALQLAQATLTGAQEALNQARAELATAETNAADALSARDAKVLEIQQLEAAKVQADLALSDAQAELTSLQTALAGTPVPTGLTTAQQAVNTALGNVASAELAVADVNARLQTAQGELTTLNTQLATAQATVATRQGELATAQQAAIDSQAVLDAATALNTTEAAEAAAAQTAFMTAFAAYLASPTTNFVQMSAAAAIWSAERAEADDAAAALARAIELDNEADGNAARAQTALTNATALVATLTEQRDAAQTLVNTLTTEQSTDAAALASAEAALTQANAALMAAQTANAAYIAAQNAVTAQQGVVDTATTTANGAAAAVTTAQGELTGLNSDLTAANGEVIRLNGVVTTAEGDVTTAEGDVSTAQATLNAAQAASVEIGVAMAQVATATMALTSAMTAAATAATELSTAEANEATLQTTFDQAVAALAAVDAPEAAAAAIAAAELAAIEAQTTLDTLLTTHGVAMDGNNVLIPDVAPDEGLSAPYNSWMTLFGQFFDHGLDLVGKGGSGTVYIPLMPDDPLYVEGSPTNFMVLTRATNQPGPDGILGTADDVREHFNKTTPWVDQNQTYTSHASHQVFLREYVLDANGKPVANGNLLHGSAGGMSTWGDVKAQAANLLGIQLNDSDVLDGPLLATDPYGNFIPGANGMPQLVVPNEAFATDQTQPPFILVEGDLANPVDASQAVRNGHAFLEDIAHTAVPKGMIDHDRNPATPMIEVAPDADTETGNAIIPNDFGMNETYDNELLDRHYIAGDGRGNENFGLTAVHHVFHNEHNRQAAAMKQTIVESGDVAFINEWLREPITEADLPTLSVDALAWNGERVFQAAKFATEMQYQHLAFEEFARHVQPQIAAFGVNGSAEIDGSIFAEFAHVVYRFGHSMLTENVHTMDANGVNTTTGLIEAFLNPVAYDQNGAITQDQAAGAVVRGMTRETGANVDEFITSALRDNLVGLPLDLAALNIARGRDTGIPSLNAAREQFFAATGSEWLKPYDSWMEYGSNLKNPASVVNFIAAYGTHDTITSATTVEAKRAAAMDLVLGGEGAPADRLDFVNGTGAWATTETGINNVEFWIGGLAEAIMPFGGMLGSTFGFVFQQQMENLQNADRFYYLSRTAGMNMLAELENNSFSMIITRNTDIKDGGAHVPAQIFSSMQHILEVDQTLQATPDPLSDEVDPFLAGMGRSLVERATATVDAPIVDGTLNYDNLLQFNGGEHVVLGGTNQRDKLVGGLGDDHLWGNDGNDLLIGGAGVNTLRGGAGDDIIRDGDGASFLHGDEGNDVISAGGGIGELMFGGAGNDAILMGQDDAAEAFGMDGNDFIVGGAGAEFMFGGEGDDWIEGGDGFDMLMGDNGDPFGGSRIIGHDVLDGGANDNDLLGESGDDIMIQREGVHVNDGDLGFDWVSHKDALIGADIDLTRRLELPGLAVIRDRYINIEAASGTVHDDKLFGDDRIGAELPVGADPLINEATFFGNELTQAGVDRIAGLRELLGDLMGADALATFTGGNILLGGGGSDTIQGRGGDDVIDGDKYLNVRISVRDPNDPNVELRTVNSLAEITNELLDGSINPGQLQIVREILDGGQQGDVDTAVYFDVRANYNVRANADGSVTVEHIAVPAAGDLGIDANNGRPNPAAGDGRDTLWNVEVLRFADMEIDLRTDPASNGVFVGTAGADVIDGTNGPDVIFAGAGNDTINGLAGNDLIFAEAGSDTIIWNAPNGGYDVVAGHGFVNDGGTDMLIINGDGTETGFTMYTVAAWVAAGGTQPVDPLSEIVITRTANGVETAIMEIRGIEEITVNGVQGIETITAVGDFAATSLAPNTIYVNGTAGDEVIDFAGFLSNQRLVVDAGAGDDIITGGAGNDILMAGDGDDELTWSVGGGSNVVDGGAGQDLYTINGDGADETFRVYAASAWTGAPLAAGTDIVITREAGAGEQVIGQLQNIEEIQINTAGGANNVEVFGDFNNTALNFNTIAVTTEGDVNVDVSQRLSTHRVFVDAGGTAQNAARSLNVAGVVTEGDVFLIPVDPATLTRTMVGLTVTETSGNFTMTYTVDAVDTFPVLVQSGTPMAAALRGVATVNEQTGVPEGFGFGVLTRGATMVTADDIAALEYMVGVRAEAPILPPEPGQPAENEPANLLQEVRDMEGLTNNAQNPDISGAATLPYMRVTEARYAGVGEDGAGVVNPVFDGLDARAISNVLGSQEADAAKAASVNMFMMSFGQYFDHGLTFIPKGTGPSGNPLAPIEIGGLGASRNPMENNPADLTRANVVGYDADGTPLHENLTSPVVDQNQVYGSSTLVCQFLRESDGQGGFGSKILMGAADPSADGFQLMSTLRETLDHHIDAGTVFKGAGLPAEGMTLLDYYPGLRDADGNYDAAQVKMLSGDFMGEGWPLLIDTNPFMNLLDHYVGGDGRANENVGLTAVHTVWARNHNYHVDQIKAAGFAGSEEQLFQAARILNIGEYQQVVFNDFADSLLGGLQGSGRHGHDEYNPNADARISHEFAGAAYRFGHSQIGEMMTLKDADGNSIEVPLFDLFLNATDNPAAFQVDHDRNPETPMLTGVDAVNVLTQMGYVPQPGYAQHGVANILGGLIEQPSEQIDTQVVDAVRTDLVRSPADLFAFNVARGRDLGLGTLNQVKADLAASTDPYVVEAIEQSNMNMDPYASWEDFQARNNLSDAEINKFKAAYPDLVLAGDDIAAFQQVNPDIVLRDGENGTKIVDGIDRVDLWVGGLAESHIEGGVVGHTFWVLIHEQLDRLQEGDRFYYIDRIGDLPVYNNFISNITFGDVVARNTGMTDVPLNVFSHVPEAADQPAPVAGAAPAEAPAADAPAADAPAADAPAADAPATDAPVADAPEAEAPEAPEAPETGASAPEAPAPAAPEAPAPDAPAAEAPATEAPEAEAPSAELPEPQMLNGTDAGDMLKGGDANDVIRGGAGSDFLIGGAGDDMVMGGACNDDILGGAGNDMLYGDAGNDRIFGDDGDDMIVGGTGSDMLYGGAGDDTFVGMDGDGNDIVYGGAGSDTLDLSAMTEALDIRLGNAGTERGSVNTATQSDTIWSIENVIGGSGDDRIVASEAVNVLDGGDGNDTFVFETASSANGTTILGFSAGDVLCFRDIDADSSTEGHDAFTLAGRDATIGAGQLTYSHGAEDGEDFTTVTGMTDKGEFQLKLSGHITLDENDFLLG</sequence>
<keyword evidence="3" id="KW-0325">Glycoprotein</keyword>
<proteinExistence type="predicted"/>
<evidence type="ECO:0000256" key="2">
    <source>
        <dbReference type="ARBA" id="ARBA00022525"/>
    </source>
</evidence>
<dbReference type="PROSITE" id="PS50292">
    <property type="entry name" value="PEROXIDASE_3"/>
    <property type="match status" value="2"/>
</dbReference>
<dbReference type="GO" id="GO:0004601">
    <property type="term" value="F:peroxidase activity"/>
    <property type="evidence" value="ECO:0007669"/>
    <property type="project" value="InterPro"/>
</dbReference>
<feature type="region of interest" description="Disordered" evidence="5">
    <location>
        <begin position="3037"/>
        <end position="3150"/>
    </location>
</feature>
<keyword evidence="2" id="KW-0964">Secreted</keyword>
<dbReference type="PANTHER" id="PTHR11475:SF4">
    <property type="entry name" value="CHORION PEROXIDASE"/>
    <property type="match status" value="1"/>
</dbReference>
<keyword evidence="4" id="KW-0175">Coiled coil</keyword>